<dbReference type="AlphaFoldDB" id="A0A318Z103"/>
<dbReference type="RefSeq" id="XP_025484101.1">
    <property type="nucleotide sequence ID" value="XM_025618042.1"/>
</dbReference>
<gene>
    <name evidence="2" type="ORF">BO87DRAFT_130109</name>
</gene>
<dbReference type="EMBL" id="KZ821447">
    <property type="protein sequence ID" value="PYH38623.1"/>
    <property type="molecule type" value="Genomic_DNA"/>
</dbReference>
<name>A0A318Z103_ASPNB</name>
<feature type="transmembrane region" description="Helical" evidence="1">
    <location>
        <begin position="21"/>
        <end position="37"/>
    </location>
</feature>
<organism evidence="2 3">
    <name type="scientific">Aspergillus neoniger (strain CBS 115656)</name>
    <dbReference type="NCBI Taxonomy" id="1448310"/>
    <lineage>
        <taxon>Eukaryota</taxon>
        <taxon>Fungi</taxon>
        <taxon>Dikarya</taxon>
        <taxon>Ascomycota</taxon>
        <taxon>Pezizomycotina</taxon>
        <taxon>Eurotiomycetes</taxon>
        <taxon>Eurotiomycetidae</taxon>
        <taxon>Eurotiales</taxon>
        <taxon>Aspergillaceae</taxon>
        <taxon>Aspergillus</taxon>
        <taxon>Aspergillus subgen. Circumdati</taxon>
    </lineage>
</organism>
<protein>
    <submittedName>
        <fullName evidence="2">Uncharacterized protein</fullName>
    </submittedName>
</protein>
<accession>A0A318Z103</accession>
<proteinExistence type="predicted"/>
<keyword evidence="1" id="KW-0472">Membrane</keyword>
<evidence type="ECO:0000313" key="3">
    <source>
        <dbReference type="Proteomes" id="UP000247647"/>
    </source>
</evidence>
<dbReference type="Proteomes" id="UP000247647">
    <property type="component" value="Unassembled WGS sequence"/>
</dbReference>
<evidence type="ECO:0000313" key="2">
    <source>
        <dbReference type="EMBL" id="PYH38623.1"/>
    </source>
</evidence>
<keyword evidence="3" id="KW-1185">Reference proteome</keyword>
<keyword evidence="1" id="KW-1133">Transmembrane helix</keyword>
<evidence type="ECO:0000256" key="1">
    <source>
        <dbReference type="SAM" id="Phobius"/>
    </source>
</evidence>
<dbReference type="GeneID" id="37120498"/>
<reference evidence="2" key="1">
    <citation type="submission" date="2016-12" db="EMBL/GenBank/DDBJ databases">
        <title>The genomes of Aspergillus section Nigri reveals drivers in fungal speciation.</title>
        <authorList>
            <consortium name="DOE Joint Genome Institute"/>
            <person name="Vesth T.C."/>
            <person name="Nybo J."/>
            <person name="Theobald S."/>
            <person name="Brandl J."/>
            <person name="Frisvad J.C."/>
            <person name="Nielsen K.F."/>
            <person name="Lyhne E.K."/>
            <person name="Kogle M.E."/>
            <person name="Kuo A."/>
            <person name="Riley R."/>
            <person name="Clum A."/>
            <person name="Nolan M."/>
            <person name="Lipzen A."/>
            <person name="Salamov A."/>
            <person name="Henrissat B."/>
            <person name="Wiebenga A."/>
            <person name="De Vries R.P."/>
            <person name="Grigoriev I.V."/>
            <person name="Mortensen U.H."/>
            <person name="Andersen M.R."/>
            <person name="Baker S.E."/>
        </authorList>
    </citation>
    <scope>NUCLEOTIDE SEQUENCE [LARGE SCALE GENOMIC DNA]</scope>
    <source>
        <strain evidence="2">CBS 115656</strain>
    </source>
</reference>
<sequence>MGGWMYQHHCLGNGNASWEDGLTFIYFFFSFFLWGVLTGREMRLTYPQDGKVSK</sequence>
<keyword evidence="1" id="KW-0812">Transmembrane</keyword>